<evidence type="ECO:0000256" key="1">
    <source>
        <dbReference type="SAM" id="MobiDB-lite"/>
    </source>
</evidence>
<evidence type="ECO:0000313" key="3">
    <source>
        <dbReference type="Proteomes" id="UP000247702"/>
    </source>
</evidence>
<name>A0A2Z6RSK0_9GLOM</name>
<dbReference type="InterPro" id="IPR032710">
    <property type="entry name" value="NTF2-like_dom_sf"/>
</dbReference>
<dbReference type="EMBL" id="BEXD01001642">
    <property type="protein sequence ID" value="GBB95096.1"/>
    <property type="molecule type" value="Genomic_DNA"/>
</dbReference>
<accession>A0A2Z6RSK0</accession>
<keyword evidence="3" id="KW-1185">Reference proteome</keyword>
<dbReference type="Proteomes" id="UP000247702">
    <property type="component" value="Unassembled WGS sequence"/>
</dbReference>
<reference evidence="2 3" key="1">
    <citation type="submission" date="2017-11" db="EMBL/GenBank/DDBJ databases">
        <title>The genome of Rhizophagus clarus HR1 reveals common genetic basis of auxotrophy among arbuscular mycorrhizal fungi.</title>
        <authorList>
            <person name="Kobayashi Y."/>
        </authorList>
    </citation>
    <scope>NUCLEOTIDE SEQUENCE [LARGE SCALE GENOMIC DNA]</scope>
    <source>
        <strain evidence="2 3">HR1</strain>
    </source>
</reference>
<dbReference type="SUPFAM" id="SSF54427">
    <property type="entry name" value="NTF2-like"/>
    <property type="match status" value="1"/>
</dbReference>
<proteinExistence type="predicted"/>
<dbReference type="AlphaFoldDB" id="A0A2Z6RSK0"/>
<gene>
    <name evidence="2" type="ORF">RclHR1_24760002</name>
</gene>
<comment type="caution">
    <text evidence="2">The sequence shown here is derived from an EMBL/GenBank/DDBJ whole genome shotgun (WGS) entry which is preliminary data.</text>
</comment>
<sequence length="235" mass="26870">MSESQIPLTMSIATQPPGSMSMPTPNIPDIPNMLSIIPMPTPSIPNTNVKDIAKFIHLNLYSNKKEYQKNVIKTFYDNNAVFEDPIVLVESHDKIINQFLLLSTILSIIPDTQSITDSEIAGNHHLVCIDSMIKFRFPLRFPCLRLIFGKNNKCFNNEVNMRILTRFEFNEQQKIVRHEDIWSLKDLIESLPIVGFLYVEIARKLTGMVTGCAVIAVKERDGARLQRLCLFTKLY</sequence>
<organism evidence="2 3">
    <name type="scientific">Rhizophagus clarus</name>
    <dbReference type="NCBI Taxonomy" id="94130"/>
    <lineage>
        <taxon>Eukaryota</taxon>
        <taxon>Fungi</taxon>
        <taxon>Fungi incertae sedis</taxon>
        <taxon>Mucoromycota</taxon>
        <taxon>Glomeromycotina</taxon>
        <taxon>Glomeromycetes</taxon>
        <taxon>Glomerales</taxon>
        <taxon>Glomeraceae</taxon>
        <taxon>Rhizophagus</taxon>
    </lineage>
</organism>
<protein>
    <submittedName>
        <fullName evidence="2">Uncharacterized protein</fullName>
    </submittedName>
</protein>
<feature type="region of interest" description="Disordered" evidence="1">
    <location>
        <begin position="1"/>
        <end position="21"/>
    </location>
</feature>
<evidence type="ECO:0000313" key="2">
    <source>
        <dbReference type="EMBL" id="GBB95096.1"/>
    </source>
</evidence>